<evidence type="ECO:0000256" key="1">
    <source>
        <dbReference type="SAM" id="MobiDB-lite"/>
    </source>
</evidence>
<proteinExistence type="predicted"/>
<keyword evidence="3" id="KW-1185">Reference proteome</keyword>
<dbReference type="AlphaFoldDB" id="A0A840NWD8"/>
<gene>
    <name evidence="2" type="ORF">HNQ69_001380</name>
</gene>
<feature type="region of interest" description="Disordered" evidence="1">
    <location>
        <begin position="153"/>
        <end position="178"/>
    </location>
</feature>
<organism evidence="2 3">
    <name type="scientific">Bartonella callosciuri</name>
    <dbReference type="NCBI Taxonomy" id="686223"/>
    <lineage>
        <taxon>Bacteria</taxon>
        <taxon>Pseudomonadati</taxon>
        <taxon>Pseudomonadota</taxon>
        <taxon>Alphaproteobacteria</taxon>
        <taxon>Hyphomicrobiales</taxon>
        <taxon>Bartonellaceae</taxon>
        <taxon>Bartonella</taxon>
    </lineage>
</organism>
<name>A0A840NWD8_9HYPH</name>
<accession>A0A840NWD8</accession>
<evidence type="ECO:0000313" key="2">
    <source>
        <dbReference type="EMBL" id="MBB5074243.1"/>
    </source>
</evidence>
<reference evidence="2 3" key="1">
    <citation type="submission" date="2020-08" db="EMBL/GenBank/DDBJ databases">
        <title>Genomic Encyclopedia of Type Strains, Phase IV (KMG-IV): sequencing the most valuable type-strain genomes for metagenomic binning, comparative biology and taxonomic classification.</title>
        <authorList>
            <person name="Goeker M."/>
        </authorList>
    </citation>
    <scope>NUCLEOTIDE SEQUENCE [LARGE SCALE GENOMIC DNA]</scope>
    <source>
        <strain evidence="2 3">DSM 28538</strain>
    </source>
</reference>
<evidence type="ECO:0000313" key="3">
    <source>
        <dbReference type="Proteomes" id="UP000561417"/>
    </source>
</evidence>
<dbReference type="Proteomes" id="UP000561417">
    <property type="component" value="Unassembled WGS sequence"/>
</dbReference>
<dbReference type="EMBL" id="JACHIM010000006">
    <property type="protein sequence ID" value="MBB5074243.1"/>
    <property type="molecule type" value="Genomic_DNA"/>
</dbReference>
<sequence length="225" mass="24935">MTISDFIMLAVAHITVTNPATLPIAIIQELRDNIGAISVNDNQKLSCQPSTFGKTIAKTKQPKQSSYNFDTNLGQTSVENLKLFSLSLSSENDPYKNFGVVQTFSEQCNKRITSKYSSEQTALRTVLSFYNTENFKNDFTNAYVQNIASHVGTTTSAHENERSQKPVQLHAREPERTTNTEPLLIFPEELADVFTHKAGGVHDAFTAEGALHWEGSRSNDSPSTD</sequence>
<feature type="compositionally biased region" description="Basic and acidic residues" evidence="1">
    <location>
        <begin position="158"/>
        <end position="178"/>
    </location>
</feature>
<comment type="caution">
    <text evidence="2">The sequence shown here is derived from an EMBL/GenBank/DDBJ whole genome shotgun (WGS) entry which is preliminary data.</text>
</comment>
<dbReference type="RefSeq" id="WP_183229180.1">
    <property type="nucleotide sequence ID" value="NZ_JACHIM010000006.1"/>
</dbReference>
<protein>
    <submittedName>
        <fullName evidence="2">Type IV secretion system protein VirB1</fullName>
    </submittedName>
</protein>